<feature type="transmembrane region" description="Helical" evidence="5">
    <location>
        <begin position="12"/>
        <end position="30"/>
    </location>
</feature>
<keyword evidence="4 5" id="KW-0472">Membrane</keyword>
<name>A0A5C5Z646_9BACT</name>
<dbReference type="RefSeq" id="WP_146399100.1">
    <property type="nucleotide sequence ID" value="NZ_SJPJ01000001.1"/>
</dbReference>
<keyword evidence="1" id="KW-1003">Cell membrane</keyword>
<dbReference type="InterPro" id="IPR050768">
    <property type="entry name" value="UPF0353/GerABKA_families"/>
</dbReference>
<gene>
    <name evidence="7" type="ORF">CA13_40090</name>
</gene>
<evidence type="ECO:0000313" key="8">
    <source>
        <dbReference type="Proteomes" id="UP000315010"/>
    </source>
</evidence>
<dbReference type="OrthoDB" id="9781333at2"/>
<evidence type="ECO:0000256" key="5">
    <source>
        <dbReference type="SAM" id="Phobius"/>
    </source>
</evidence>
<dbReference type="AlphaFoldDB" id="A0A5C5Z646"/>
<comment type="caution">
    <text evidence="7">The sequence shown here is derived from an EMBL/GenBank/DDBJ whole genome shotgun (WGS) entry which is preliminary data.</text>
</comment>
<dbReference type="EMBL" id="SJPJ01000001">
    <property type="protein sequence ID" value="TWT82546.1"/>
    <property type="molecule type" value="Genomic_DNA"/>
</dbReference>
<dbReference type="InterPro" id="IPR036465">
    <property type="entry name" value="vWFA_dom_sf"/>
</dbReference>
<reference evidence="7 8" key="1">
    <citation type="submission" date="2019-02" db="EMBL/GenBank/DDBJ databases">
        <title>Deep-cultivation of Planctomycetes and their phenomic and genomic characterization uncovers novel biology.</title>
        <authorList>
            <person name="Wiegand S."/>
            <person name="Jogler M."/>
            <person name="Boedeker C."/>
            <person name="Pinto D."/>
            <person name="Vollmers J."/>
            <person name="Rivas-Marin E."/>
            <person name="Kohn T."/>
            <person name="Peeters S.H."/>
            <person name="Heuer A."/>
            <person name="Rast P."/>
            <person name="Oberbeckmann S."/>
            <person name="Bunk B."/>
            <person name="Jeske O."/>
            <person name="Meyerdierks A."/>
            <person name="Storesund J.E."/>
            <person name="Kallscheuer N."/>
            <person name="Luecker S."/>
            <person name="Lage O.M."/>
            <person name="Pohl T."/>
            <person name="Merkel B.J."/>
            <person name="Hornburger P."/>
            <person name="Mueller R.-W."/>
            <person name="Bruemmer F."/>
            <person name="Labrenz M."/>
            <person name="Spormann A.M."/>
            <person name="Op Den Camp H."/>
            <person name="Overmann J."/>
            <person name="Amann R."/>
            <person name="Jetten M.S.M."/>
            <person name="Mascher T."/>
            <person name="Medema M.H."/>
            <person name="Devos D.P."/>
            <person name="Kaster A.-K."/>
            <person name="Ovreas L."/>
            <person name="Rohde M."/>
            <person name="Galperin M.Y."/>
            <person name="Jogler C."/>
        </authorList>
    </citation>
    <scope>NUCLEOTIDE SEQUENCE [LARGE SCALE GENOMIC DNA]</scope>
    <source>
        <strain evidence="7 8">CA13</strain>
    </source>
</reference>
<keyword evidence="8" id="KW-1185">Reference proteome</keyword>
<dbReference type="PANTHER" id="PTHR22550:SF5">
    <property type="entry name" value="LEUCINE ZIPPER PROTEIN 4"/>
    <property type="match status" value="1"/>
</dbReference>
<evidence type="ECO:0000259" key="6">
    <source>
        <dbReference type="PROSITE" id="PS50234"/>
    </source>
</evidence>
<feature type="transmembrane region" description="Helical" evidence="5">
    <location>
        <begin position="60"/>
        <end position="79"/>
    </location>
</feature>
<evidence type="ECO:0000256" key="4">
    <source>
        <dbReference type="ARBA" id="ARBA00023136"/>
    </source>
</evidence>
<feature type="domain" description="VWFA" evidence="6">
    <location>
        <begin position="92"/>
        <end position="229"/>
    </location>
</feature>
<evidence type="ECO:0000256" key="1">
    <source>
        <dbReference type="ARBA" id="ARBA00022475"/>
    </source>
</evidence>
<evidence type="ECO:0000256" key="3">
    <source>
        <dbReference type="ARBA" id="ARBA00022989"/>
    </source>
</evidence>
<evidence type="ECO:0000256" key="2">
    <source>
        <dbReference type="ARBA" id="ARBA00022692"/>
    </source>
</evidence>
<sequence length="333" mass="37424">MDIQYGNLVALNGLWLAIGCLAVMVASAIWRRNRLRRFATANLVDRLVPHHRVLRTTSHMILLTMAIVFLSVALVDIRWGKVSRQVPQKGIEVMFVLDVSRSMLAEDATPNRLERAKQQISDMLDAMTGDRVGLIVFAGDVRQEIPMTSHYDDFRRSLRNVSPDSVSRGGSRLGDAIRVAVEGFLTKVNDHKAMVIFTDGEDQESEPVQVATRAFEEHGIRIFTVGLGDIEQGARIPLDSQRQRDYLQYEGQQVWSKLDGQILRAIAAETEGAFIPAGTKQVDMASVYRGYVSNVPQQSFETATINQYEARFQWWVALALVCCVAEIVWRKST</sequence>
<protein>
    <submittedName>
        <fullName evidence="7">von Willebrand factor type A domain protein</fullName>
    </submittedName>
</protein>
<dbReference type="PROSITE" id="PS50234">
    <property type="entry name" value="VWFA"/>
    <property type="match status" value="1"/>
</dbReference>
<keyword evidence="2 5" id="KW-0812">Transmembrane</keyword>
<dbReference type="InterPro" id="IPR002035">
    <property type="entry name" value="VWF_A"/>
</dbReference>
<dbReference type="PRINTS" id="PR00453">
    <property type="entry name" value="VWFADOMAIN"/>
</dbReference>
<accession>A0A5C5Z646</accession>
<dbReference type="Pfam" id="PF13519">
    <property type="entry name" value="VWA_2"/>
    <property type="match status" value="1"/>
</dbReference>
<dbReference type="SUPFAM" id="SSF53300">
    <property type="entry name" value="vWA-like"/>
    <property type="match status" value="1"/>
</dbReference>
<organism evidence="7 8">
    <name type="scientific">Novipirellula herctigrandis</name>
    <dbReference type="NCBI Taxonomy" id="2527986"/>
    <lineage>
        <taxon>Bacteria</taxon>
        <taxon>Pseudomonadati</taxon>
        <taxon>Planctomycetota</taxon>
        <taxon>Planctomycetia</taxon>
        <taxon>Pirellulales</taxon>
        <taxon>Pirellulaceae</taxon>
        <taxon>Novipirellula</taxon>
    </lineage>
</organism>
<proteinExistence type="predicted"/>
<keyword evidence="3 5" id="KW-1133">Transmembrane helix</keyword>
<dbReference type="PANTHER" id="PTHR22550">
    <property type="entry name" value="SPORE GERMINATION PROTEIN"/>
    <property type="match status" value="1"/>
</dbReference>
<feature type="transmembrane region" description="Helical" evidence="5">
    <location>
        <begin position="312"/>
        <end position="329"/>
    </location>
</feature>
<dbReference type="SMART" id="SM00327">
    <property type="entry name" value="VWA"/>
    <property type="match status" value="1"/>
</dbReference>
<dbReference type="Gene3D" id="3.40.50.410">
    <property type="entry name" value="von Willebrand factor, type A domain"/>
    <property type="match status" value="1"/>
</dbReference>
<dbReference type="Proteomes" id="UP000315010">
    <property type="component" value="Unassembled WGS sequence"/>
</dbReference>
<evidence type="ECO:0000313" key="7">
    <source>
        <dbReference type="EMBL" id="TWT82546.1"/>
    </source>
</evidence>